<dbReference type="InterPro" id="IPR008250">
    <property type="entry name" value="ATPase_P-typ_transduc_dom_A_sf"/>
</dbReference>
<dbReference type="GO" id="GO:1990573">
    <property type="term" value="P:potassium ion import across plasma membrane"/>
    <property type="evidence" value="ECO:0007669"/>
    <property type="project" value="TreeGrafter"/>
</dbReference>
<dbReference type="SUPFAM" id="SSF81653">
    <property type="entry name" value="Calcium ATPase, transduction domain A"/>
    <property type="match status" value="1"/>
</dbReference>
<feature type="transmembrane region" description="Helical" evidence="3">
    <location>
        <begin position="100"/>
        <end position="121"/>
    </location>
</feature>
<keyword evidence="3" id="KW-0812">Transmembrane</keyword>
<keyword evidence="3" id="KW-1133">Transmembrane helix</keyword>
<dbReference type="GO" id="GO:0036376">
    <property type="term" value="P:sodium ion export across plasma membrane"/>
    <property type="evidence" value="ECO:0007669"/>
    <property type="project" value="TreeGrafter"/>
</dbReference>
<protein>
    <submittedName>
        <fullName evidence="7">Cation_ATPase_N domain-containing protein</fullName>
    </submittedName>
</protein>
<dbReference type="PANTHER" id="PTHR43294">
    <property type="entry name" value="SODIUM/POTASSIUM-TRANSPORTING ATPASE SUBUNIT ALPHA"/>
    <property type="match status" value="1"/>
</dbReference>
<evidence type="ECO:0000259" key="4">
    <source>
        <dbReference type="SMART" id="SM00831"/>
    </source>
</evidence>
<dbReference type="GO" id="GO:0006883">
    <property type="term" value="P:intracellular sodium ion homeostasis"/>
    <property type="evidence" value="ECO:0007669"/>
    <property type="project" value="TreeGrafter"/>
</dbReference>
<reference evidence="7" key="1">
    <citation type="submission" date="2017-02" db="UniProtKB">
        <authorList>
            <consortium name="WormBaseParasite"/>
        </authorList>
    </citation>
    <scope>IDENTIFICATION</scope>
</reference>
<dbReference type="Pfam" id="PF00690">
    <property type="entry name" value="Cation_ATPase_N"/>
    <property type="match status" value="1"/>
</dbReference>
<reference evidence="5 6" key="2">
    <citation type="submission" date="2018-11" db="EMBL/GenBank/DDBJ databases">
        <authorList>
            <consortium name="Pathogen Informatics"/>
        </authorList>
    </citation>
    <scope>NUCLEOTIDE SEQUENCE [LARGE SCALE GENOMIC DNA]</scope>
</reference>
<evidence type="ECO:0000313" key="6">
    <source>
        <dbReference type="Proteomes" id="UP000276776"/>
    </source>
</evidence>
<dbReference type="SUPFAM" id="SSF81665">
    <property type="entry name" value="Calcium ATPase, transmembrane domain M"/>
    <property type="match status" value="1"/>
</dbReference>
<dbReference type="STRING" id="103827.A0A0N5DCB2"/>
<dbReference type="GO" id="GO:0005391">
    <property type="term" value="F:P-type sodium:potassium-exchanging transporter activity"/>
    <property type="evidence" value="ECO:0007669"/>
    <property type="project" value="TreeGrafter"/>
</dbReference>
<dbReference type="InterPro" id="IPR059000">
    <property type="entry name" value="ATPase_P-type_domA"/>
</dbReference>
<feature type="domain" description="Cation-transporting P-type ATPase N-terminal" evidence="4">
    <location>
        <begin position="38"/>
        <end position="120"/>
    </location>
</feature>
<evidence type="ECO:0000313" key="7">
    <source>
        <dbReference type="WBParaSite" id="TCLT_0001083101-mRNA-1"/>
    </source>
</evidence>
<dbReference type="GO" id="GO:0030007">
    <property type="term" value="P:intracellular potassium ion homeostasis"/>
    <property type="evidence" value="ECO:0007669"/>
    <property type="project" value="TreeGrafter"/>
</dbReference>
<proteinExistence type="predicted"/>
<evidence type="ECO:0000313" key="5">
    <source>
        <dbReference type="EMBL" id="VDN08531.1"/>
    </source>
</evidence>
<keyword evidence="3" id="KW-0472">Membrane</keyword>
<dbReference type="InterPro" id="IPR004014">
    <property type="entry name" value="ATPase_P-typ_cation-transptr_N"/>
</dbReference>
<accession>A0A0N5DCB2</accession>
<dbReference type="InterPro" id="IPR050510">
    <property type="entry name" value="Cation_transp_ATPase_P-type"/>
</dbReference>
<evidence type="ECO:0000256" key="2">
    <source>
        <dbReference type="ARBA" id="ARBA00022475"/>
    </source>
</evidence>
<evidence type="ECO:0000256" key="3">
    <source>
        <dbReference type="SAM" id="Phobius"/>
    </source>
</evidence>
<sequence length="279" mass="31602">MCKDGHECWNFVSNRWLDKPNEQEKQKQYCEDLGQSFVEHHLTVKQLEEVYVDSCINAHNPEHSDGLSEAEAKKRLLDGGTNIIEPPRKMNNFKLFLRQFLYRLWLLLLGAAALSLTTYVIHLMHGNNEPVNLYCTIILVESNLKMVPPMSCTVIRDSEQKQIPEAELVTGDLVVITAGAIVPADLRILQSNGLKIETSAITGCFAKYYCTVKFIHTIQKFHNLLAFILGEKEPYDYTHEAAATYVPVFEARNIAFKGSFCLEGYGIGIVVRTGRYTVI</sequence>
<dbReference type="InterPro" id="IPR023298">
    <property type="entry name" value="ATPase_P-typ_TM_dom_sf"/>
</dbReference>
<name>A0A0N5DCB2_THECL</name>
<organism evidence="7">
    <name type="scientific">Thelazia callipaeda</name>
    <name type="common">Oriental eyeworm</name>
    <name type="synonym">Parasitic nematode</name>
    <dbReference type="NCBI Taxonomy" id="103827"/>
    <lineage>
        <taxon>Eukaryota</taxon>
        <taxon>Metazoa</taxon>
        <taxon>Ecdysozoa</taxon>
        <taxon>Nematoda</taxon>
        <taxon>Chromadorea</taxon>
        <taxon>Rhabditida</taxon>
        <taxon>Spirurina</taxon>
        <taxon>Spiruromorpha</taxon>
        <taxon>Thelazioidea</taxon>
        <taxon>Thelaziidae</taxon>
        <taxon>Thelazia</taxon>
    </lineage>
</organism>
<evidence type="ECO:0000256" key="1">
    <source>
        <dbReference type="ARBA" id="ARBA00004651"/>
    </source>
</evidence>
<dbReference type="WBParaSite" id="TCLT_0001083101-mRNA-1">
    <property type="protein sequence ID" value="TCLT_0001083101-mRNA-1"/>
    <property type="gene ID" value="TCLT_0001083101"/>
</dbReference>
<dbReference type="Proteomes" id="UP000276776">
    <property type="component" value="Unassembled WGS sequence"/>
</dbReference>
<dbReference type="GO" id="GO:0005886">
    <property type="term" value="C:plasma membrane"/>
    <property type="evidence" value="ECO:0007669"/>
    <property type="project" value="UniProtKB-SubCell"/>
</dbReference>
<dbReference type="SMART" id="SM00831">
    <property type="entry name" value="Cation_ATPase_N"/>
    <property type="match status" value="1"/>
</dbReference>
<dbReference type="AlphaFoldDB" id="A0A0N5DCB2"/>
<dbReference type="EMBL" id="UYYF01005389">
    <property type="protein sequence ID" value="VDN08531.1"/>
    <property type="molecule type" value="Genomic_DNA"/>
</dbReference>
<dbReference type="Pfam" id="PF00122">
    <property type="entry name" value="E1-E2_ATPase"/>
    <property type="match status" value="1"/>
</dbReference>
<gene>
    <name evidence="5" type="ORF">TCLT_LOCUS10813</name>
</gene>
<dbReference type="Gene3D" id="1.20.1110.10">
    <property type="entry name" value="Calcium-transporting ATPase, transmembrane domain"/>
    <property type="match status" value="1"/>
</dbReference>
<comment type="subcellular location">
    <subcellularLocation>
        <location evidence="1">Cell membrane</location>
        <topology evidence="1">Multi-pass membrane protein</topology>
    </subcellularLocation>
</comment>
<dbReference type="PANTHER" id="PTHR43294:SF21">
    <property type="entry name" value="CATION TRANSPORTING ATPASE"/>
    <property type="match status" value="1"/>
</dbReference>
<dbReference type="OrthoDB" id="3352408at2759"/>
<keyword evidence="2" id="KW-1003">Cell membrane</keyword>
<dbReference type="OMA" id="MCKDGHE"/>
<keyword evidence="6" id="KW-1185">Reference proteome</keyword>
<dbReference type="GO" id="GO:1902600">
    <property type="term" value="P:proton transmembrane transport"/>
    <property type="evidence" value="ECO:0007669"/>
    <property type="project" value="TreeGrafter"/>
</dbReference>
<dbReference type="Gene3D" id="2.70.150.10">
    <property type="entry name" value="Calcium-transporting ATPase, cytoplasmic transduction domain A"/>
    <property type="match status" value="1"/>
</dbReference>